<proteinExistence type="predicted"/>
<feature type="signal peptide" evidence="1">
    <location>
        <begin position="1"/>
        <end position="18"/>
    </location>
</feature>
<feature type="chain" id="PRO_5012488788" evidence="1">
    <location>
        <begin position="19"/>
        <end position="409"/>
    </location>
</feature>
<protein>
    <submittedName>
        <fullName evidence="2">Prolyl 4-hydroxylase subunit alpha-3</fullName>
    </submittedName>
</protein>
<reference evidence="2 3" key="1">
    <citation type="submission" date="2015-12" db="EMBL/GenBank/DDBJ databases">
        <title>The genome of Folsomia candida.</title>
        <authorList>
            <person name="Faddeeva A."/>
            <person name="Derks M.F."/>
            <person name="Anvar Y."/>
            <person name="Smit S."/>
            <person name="Van Straalen N."/>
            <person name="Roelofs D."/>
        </authorList>
    </citation>
    <scope>NUCLEOTIDE SEQUENCE [LARGE SCALE GENOMIC DNA]</scope>
    <source>
        <strain evidence="2 3">VU population</strain>
        <tissue evidence="2">Whole body</tissue>
    </source>
</reference>
<evidence type="ECO:0000256" key="1">
    <source>
        <dbReference type="SAM" id="SignalP"/>
    </source>
</evidence>
<evidence type="ECO:0000313" key="2">
    <source>
        <dbReference type="EMBL" id="OXA65048.1"/>
    </source>
</evidence>
<organism evidence="2 3">
    <name type="scientific">Folsomia candida</name>
    <name type="common">Springtail</name>
    <dbReference type="NCBI Taxonomy" id="158441"/>
    <lineage>
        <taxon>Eukaryota</taxon>
        <taxon>Metazoa</taxon>
        <taxon>Ecdysozoa</taxon>
        <taxon>Arthropoda</taxon>
        <taxon>Hexapoda</taxon>
        <taxon>Collembola</taxon>
        <taxon>Entomobryomorpha</taxon>
        <taxon>Isotomoidea</taxon>
        <taxon>Isotomidae</taxon>
        <taxon>Proisotominae</taxon>
        <taxon>Folsomia</taxon>
    </lineage>
</organism>
<name>A0A226F6H0_FOLCA</name>
<dbReference type="Proteomes" id="UP000198287">
    <property type="component" value="Unassembled WGS sequence"/>
</dbReference>
<evidence type="ECO:0000313" key="3">
    <source>
        <dbReference type="Proteomes" id="UP000198287"/>
    </source>
</evidence>
<keyword evidence="1" id="KW-0732">Signal</keyword>
<dbReference type="OrthoDB" id="420380at2759"/>
<gene>
    <name evidence="2" type="ORF">Fcan01_01427</name>
</gene>
<dbReference type="AlphaFoldDB" id="A0A226F6H0"/>
<sequence>MILFPILVVFGSFSVSCSEDIPPIQEPFPFSLSLFYLARQAKNETQIYLELKQLNATNPSNLIQAYLMDYEESSGRRGEWRVEHHPILIYRMIWRWVTYGPELVQSLQNIDNAKSLTEKITHIMAGFPSLRKEPLEKVAEAIVDIQSKVRYSPAEIMKGKFGDYETHIGLTVHQATQFASIVAELDYFVEAWEWLDHLETLHSADKSEINRIRNVILEQHDKFHKQKKREEDLHIFERLLSSGVSPWRKDFELSEWLSVGTKSHLLTEIYFRNYALSSNSSLLKKNSPSGHLRCWLDSRRSTLFHLSPIKTELVYKDPEILLFHDVVEGSVMQDLWNVSTPGLELDATFGPGTQAQAVLGNSHWIGEANWDRYDSLVSKLGKMTGLNMIGNATQRMRVSQYLMSGDVGK</sequence>
<dbReference type="STRING" id="158441.A0A226F6H0"/>
<keyword evidence="3" id="KW-1185">Reference proteome</keyword>
<comment type="caution">
    <text evidence="2">The sequence shown here is derived from an EMBL/GenBank/DDBJ whole genome shotgun (WGS) entry which is preliminary data.</text>
</comment>
<accession>A0A226F6H0</accession>
<dbReference type="EMBL" id="LNIX01000001">
    <property type="protein sequence ID" value="OXA65048.1"/>
    <property type="molecule type" value="Genomic_DNA"/>
</dbReference>